<dbReference type="EMBL" id="JAAIKE010000002">
    <property type="protein sequence ID" value="NEX45896.1"/>
    <property type="molecule type" value="Genomic_DNA"/>
</dbReference>
<dbReference type="InterPro" id="IPR016181">
    <property type="entry name" value="Acyl_CoA_acyltransferase"/>
</dbReference>
<dbReference type="CDD" id="cd04301">
    <property type="entry name" value="NAT_SF"/>
    <property type="match status" value="1"/>
</dbReference>
<dbReference type="Proteomes" id="UP000481421">
    <property type="component" value="Unassembled WGS sequence"/>
</dbReference>
<proteinExistence type="predicted"/>
<protein>
    <submittedName>
        <fullName evidence="4">GNAT family N-acetyltransferase</fullName>
    </submittedName>
</protein>
<dbReference type="PROSITE" id="PS51186">
    <property type="entry name" value="GNAT"/>
    <property type="match status" value="1"/>
</dbReference>
<name>A0A6B3RKX6_9RHOB</name>
<comment type="caution">
    <text evidence="4">The sequence shown here is derived from an EMBL/GenBank/DDBJ whole genome shotgun (WGS) entry which is preliminary data.</text>
</comment>
<evidence type="ECO:0000256" key="1">
    <source>
        <dbReference type="ARBA" id="ARBA00022679"/>
    </source>
</evidence>
<organism evidence="4 5">
    <name type="scientific">Pseudotabrizicola algicola</name>
    <dbReference type="NCBI Taxonomy" id="2709381"/>
    <lineage>
        <taxon>Bacteria</taxon>
        <taxon>Pseudomonadati</taxon>
        <taxon>Pseudomonadota</taxon>
        <taxon>Alphaproteobacteria</taxon>
        <taxon>Rhodobacterales</taxon>
        <taxon>Paracoccaceae</taxon>
        <taxon>Pseudotabrizicola</taxon>
    </lineage>
</organism>
<reference evidence="4 5" key="1">
    <citation type="submission" date="2020-02" db="EMBL/GenBank/DDBJ databases">
        <title>Rhodobacter algicola sp. nov., isolated from microalga culture.</title>
        <authorList>
            <person name="Park C.-Y."/>
        </authorList>
    </citation>
    <scope>NUCLEOTIDE SEQUENCE [LARGE SCALE GENOMIC DNA]</scope>
    <source>
        <strain evidence="4 5">ETT8</strain>
    </source>
</reference>
<dbReference type="InterPro" id="IPR050832">
    <property type="entry name" value="Bact_Acetyltransf"/>
</dbReference>
<dbReference type="AlphaFoldDB" id="A0A6B3RKX6"/>
<dbReference type="Gene3D" id="3.40.630.30">
    <property type="match status" value="1"/>
</dbReference>
<keyword evidence="1 4" id="KW-0808">Transferase</keyword>
<feature type="domain" description="N-acetyltransferase" evidence="3">
    <location>
        <begin position="1"/>
        <end position="145"/>
    </location>
</feature>
<evidence type="ECO:0000256" key="2">
    <source>
        <dbReference type="ARBA" id="ARBA00023315"/>
    </source>
</evidence>
<sequence>MEIRRPEAADFEAWCALYAGYAAFYQVTQTDEMRARVWGWICDPAHEVEALVASSGGRLLGLAHFRAFARPLSASTGGFLDDLFVSPEARGTGAAAALISGVADEGRRRGWSVIRWITAENNYRARGLYDQMAQRTVWVTYDHKL</sequence>
<keyword evidence="2" id="KW-0012">Acyltransferase</keyword>
<keyword evidence="5" id="KW-1185">Reference proteome</keyword>
<dbReference type="SUPFAM" id="SSF55729">
    <property type="entry name" value="Acyl-CoA N-acyltransferases (Nat)"/>
    <property type="match status" value="1"/>
</dbReference>
<accession>A0A6B3RKX6</accession>
<dbReference type="InterPro" id="IPR000182">
    <property type="entry name" value="GNAT_dom"/>
</dbReference>
<dbReference type="RefSeq" id="WP_164610121.1">
    <property type="nucleotide sequence ID" value="NZ_JAAIKE010000002.1"/>
</dbReference>
<evidence type="ECO:0000259" key="3">
    <source>
        <dbReference type="PROSITE" id="PS51186"/>
    </source>
</evidence>
<dbReference type="Pfam" id="PF00583">
    <property type="entry name" value="Acetyltransf_1"/>
    <property type="match status" value="1"/>
</dbReference>
<gene>
    <name evidence="4" type="ORF">G3572_06750</name>
</gene>
<dbReference type="PANTHER" id="PTHR43877">
    <property type="entry name" value="AMINOALKYLPHOSPHONATE N-ACETYLTRANSFERASE-RELATED-RELATED"/>
    <property type="match status" value="1"/>
</dbReference>
<evidence type="ECO:0000313" key="5">
    <source>
        <dbReference type="Proteomes" id="UP000481421"/>
    </source>
</evidence>
<evidence type="ECO:0000313" key="4">
    <source>
        <dbReference type="EMBL" id="NEX45896.1"/>
    </source>
</evidence>
<dbReference type="GO" id="GO:0016747">
    <property type="term" value="F:acyltransferase activity, transferring groups other than amino-acyl groups"/>
    <property type="evidence" value="ECO:0007669"/>
    <property type="project" value="InterPro"/>
</dbReference>